<dbReference type="RefSeq" id="WP_191756854.1">
    <property type="nucleotide sequence ID" value="NZ_VJXY01000005.1"/>
</dbReference>
<name>A0AA40SUP8_9NOST</name>
<reference evidence="10" key="1">
    <citation type="submission" date="2019-07" db="EMBL/GenBank/DDBJ databases">
        <title>Toxilogical consequences of a new and cryptic species of cyanobacteria (Komarekiella delphini-convector) recovered from the epidermis of a bottlenose dolphin and 1500 ft. in the air.</title>
        <authorList>
            <person name="Brown A.O."/>
            <person name="Dvorak P."/>
            <person name="Villanueva C.D."/>
            <person name="Foss A.J."/>
            <person name="Garvey A.D."/>
            <person name="Gibson Q.A."/>
            <person name="Johansen J.R."/>
            <person name="Casamatta D.A."/>
        </authorList>
    </citation>
    <scope>NUCLEOTIDE SEQUENCE</scope>
    <source>
        <strain evidence="10">SJRDD-AB1</strain>
    </source>
</reference>
<evidence type="ECO:0000313" key="10">
    <source>
        <dbReference type="EMBL" id="MBD6615608.1"/>
    </source>
</evidence>
<dbReference type="GO" id="GO:0005886">
    <property type="term" value="C:plasma membrane"/>
    <property type="evidence" value="ECO:0007669"/>
    <property type="project" value="UniProtKB-SubCell"/>
</dbReference>
<feature type="domain" description="Mechanosensitive ion channel MscS C-terminal" evidence="9">
    <location>
        <begin position="411"/>
        <end position="493"/>
    </location>
</feature>
<dbReference type="InterPro" id="IPR011066">
    <property type="entry name" value="MscS_channel_C_sf"/>
</dbReference>
<dbReference type="SUPFAM" id="SSF82689">
    <property type="entry name" value="Mechanosensitive channel protein MscS (YggB), C-terminal domain"/>
    <property type="match status" value="1"/>
</dbReference>
<feature type="transmembrane region" description="Helical" evidence="7">
    <location>
        <begin position="193"/>
        <end position="215"/>
    </location>
</feature>
<evidence type="ECO:0000259" key="8">
    <source>
        <dbReference type="Pfam" id="PF00924"/>
    </source>
</evidence>
<evidence type="ECO:0000256" key="4">
    <source>
        <dbReference type="ARBA" id="ARBA00022692"/>
    </source>
</evidence>
<comment type="similarity">
    <text evidence="2">Belongs to the MscS (TC 1.A.23) family.</text>
</comment>
<feature type="transmembrane region" description="Helical" evidence="7">
    <location>
        <begin position="141"/>
        <end position="167"/>
    </location>
</feature>
<dbReference type="Gene3D" id="3.30.70.100">
    <property type="match status" value="1"/>
</dbReference>
<feature type="transmembrane region" description="Helical" evidence="7">
    <location>
        <begin position="250"/>
        <end position="271"/>
    </location>
</feature>
<dbReference type="PANTHER" id="PTHR30347:SF1">
    <property type="entry name" value="MECHANOSENSITIVE CHANNEL MSCK"/>
    <property type="match status" value="1"/>
</dbReference>
<feature type="transmembrane region" description="Helical" evidence="7">
    <location>
        <begin position="6"/>
        <end position="26"/>
    </location>
</feature>
<dbReference type="Gene3D" id="1.10.287.1260">
    <property type="match status" value="1"/>
</dbReference>
<comment type="subcellular location">
    <subcellularLocation>
        <location evidence="1">Cell membrane</location>
        <topology evidence="1">Multi-pass membrane protein</topology>
    </subcellularLocation>
</comment>
<evidence type="ECO:0000256" key="6">
    <source>
        <dbReference type="ARBA" id="ARBA00023136"/>
    </source>
</evidence>
<evidence type="ECO:0000256" key="1">
    <source>
        <dbReference type="ARBA" id="ARBA00004651"/>
    </source>
</evidence>
<feature type="transmembrane region" description="Helical" evidence="7">
    <location>
        <begin position="292"/>
        <end position="313"/>
    </location>
</feature>
<dbReference type="Pfam" id="PF00924">
    <property type="entry name" value="MS_channel_2nd"/>
    <property type="match status" value="1"/>
</dbReference>
<dbReference type="SUPFAM" id="SSF82861">
    <property type="entry name" value="Mechanosensitive channel protein MscS (YggB), transmembrane region"/>
    <property type="match status" value="1"/>
</dbReference>
<feature type="transmembrane region" description="Helical" evidence="7">
    <location>
        <begin position="319"/>
        <end position="338"/>
    </location>
</feature>
<keyword evidence="6 7" id="KW-0472">Membrane</keyword>
<evidence type="ECO:0000259" key="9">
    <source>
        <dbReference type="Pfam" id="PF21082"/>
    </source>
</evidence>
<organism evidence="10 11">
    <name type="scientific">Komarekiella delphini-convector SJRDD-AB1</name>
    <dbReference type="NCBI Taxonomy" id="2593771"/>
    <lineage>
        <taxon>Bacteria</taxon>
        <taxon>Bacillati</taxon>
        <taxon>Cyanobacteriota</taxon>
        <taxon>Cyanophyceae</taxon>
        <taxon>Nostocales</taxon>
        <taxon>Nostocaceae</taxon>
        <taxon>Komarekiella</taxon>
        <taxon>Komarekiella delphini-convector</taxon>
    </lineage>
</organism>
<keyword evidence="11" id="KW-1185">Reference proteome</keyword>
<dbReference type="Proteomes" id="UP001165986">
    <property type="component" value="Unassembled WGS sequence"/>
</dbReference>
<keyword evidence="3" id="KW-1003">Cell membrane</keyword>
<gene>
    <name evidence="10" type="ORF">FNW02_07100</name>
</gene>
<dbReference type="InterPro" id="IPR023408">
    <property type="entry name" value="MscS_beta-dom_sf"/>
</dbReference>
<dbReference type="InterPro" id="IPR052702">
    <property type="entry name" value="MscS-like_channel"/>
</dbReference>
<dbReference type="InterPro" id="IPR011014">
    <property type="entry name" value="MscS_channel_TM-2"/>
</dbReference>
<evidence type="ECO:0000256" key="5">
    <source>
        <dbReference type="ARBA" id="ARBA00022989"/>
    </source>
</evidence>
<dbReference type="InterPro" id="IPR010920">
    <property type="entry name" value="LSM_dom_sf"/>
</dbReference>
<evidence type="ECO:0000256" key="7">
    <source>
        <dbReference type="SAM" id="Phobius"/>
    </source>
</evidence>
<comment type="caution">
    <text evidence="10">The sequence shown here is derived from an EMBL/GenBank/DDBJ whole genome shotgun (WGS) entry which is preliminary data.</text>
</comment>
<proteinExistence type="inferred from homology"/>
<evidence type="ECO:0000256" key="3">
    <source>
        <dbReference type="ARBA" id="ARBA00022475"/>
    </source>
</evidence>
<dbReference type="GO" id="GO:0055085">
    <property type="term" value="P:transmembrane transport"/>
    <property type="evidence" value="ECO:0007669"/>
    <property type="project" value="InterPro"/>
</dbReference>
<dbReference type="Pfam" id="PF21082">
    <property type="entry name" value="MS_channel_3rd"/>
    <property type="match status" value="1"/>
</dbReference>
<dbReference type="InterPro" id="IPR006685">
    <property type="entry name" value="MscS_channel_2nd"/>
</dbReference>
<protein>
    <submittedName>
        <fullName evidence="10">Mechanosensitive ion channel</fullName>
    </submittedName>
</protein>
<evidence type="ECO:0000313" key="11">
    <source>
        <dbReference type="Proteomes" id="UP001165986"/>
    </source>
</evidence>
<feature type="transmembrane region" description="Helical" evidence="7">
    <location>
        <begin position="227"/>
        <end position="244"/>
    </location>
</feature>
<dbReference type="InterPro" id="IPR049278">
    <property type="entry name" value="MS_channel_C"/>
</dbReference>
<accession>A0AA40SUP8</accession>
<dbReference type="InterPro" id="IPR006686">
    <property type="entry name" value="MscS_channel_CS"/>
</dbReference>
<sequence length="553" mass="62064">MNSFLRFRNAVVILIIVVLVLLGCLITTEISVQAQSTPTDAVTVDGRKLFEVTEAGQFSAENRAADANLILREAVRSPDSVKVEIVESNQLPVILVNNRHLLTVTQQDTPTGRTKDEQAKIWVQRITEAVQQGQEERRLSYFWRAILLIVLSVFGAIALHLLLGWVWRYWSRRLVPREANHPETGAQPKGIELFLQLTLVVVRSLLWIGITIYITDLFPFTREWSRRIANILLMSLTSPVITIGESSYSVINIIILISLFFGVLAIAGTLTNLLRSRVLRITNVSRGVQESIAVATHYSLIFIGTVLLLQIWGLDISSLAILASVFGVAIGFGLQGVAKELVSGFVITFERAIAVGDFVEIGEFIGTVERLNARSTYIRTLDDIVVIVPNSRLLDTEVVNWNHQSSASRLVLPVRVAYEVNINTIRSALLKVARENHDVLKKPTPLVWFQGYGEDFLNFQLLVWISKPRKQFQIKSDLYFQIDEILRQENIHIPFPQRSLNLRSGSLPLELSPKLENSLSQLSESMIALLKSQLQKDNSNGANNQAAKTQDEK</sequence>
<keyword evidence="5 7" id="KW-1133">Transmembrane helix</keyword>
<dbReference type="PROSITE" id="PS51257">
    <property type="entry name" value="PROKAR_LIPOPROTEIN"/>
    <property type="match status" value="1"/>
</dbReference>
<evidence type="ECO:0000256" key="2">
    <source>
        <dbReference type="ARBA" id="ARBA00008017"/>
    </source>
</evidence>
<dbReference type="EMBL" id="VJXY01000005">
    <property type="protein sequence ID" value="MBD6615608.1"/>
    <property type="molecule type" value="Genomic_DNA"/>
</dbReference>
<dbReference type="AlphaFoldDB" id="A0AA40SUP8"/>
<dbReference type="PROSITE" id="PS01246">
    <property type="entry name" value="UPF0003"/>
    <property type="match status" value="1"/>
</dbReference>
<dbReference type="SUPFAM" id="SSF50182">
    <property type="entry name" value="Sm-like ribonucleoproteins"/>
    <property type="match status" value="1"/>
</dbReference>
<dbReference type="Gene3D" id="2.30.30.60">
    <property type="match status" value="1"/>
</dbReference>
<dbReference type="PANTHER" id="PTHR30347">
    <property type="entry name" value="POTASSIUM CHANNEL RELATED"/>
    <property type="match status" value="1"/>
</dbReference>
<feature type="domain" description="Mechanosensitive ion channel MscS" evidence="8">
    <location>
        <begin position="337"/>
        <end position="403"/>
    </location>
</feature>
<keyword evidence="4 7" id="KW-0812">Transmembrane</keyword>